<reference evidence="1" key="1">
    <citation type="submission" date="2018-05" db="EMBL/GenBank/DDBJ databases">
        <authorList>
            <person name="Lanie J.A."/>
            <person name="Ng W.-L."/>
            <person name="Kazmierczak K.M."/>
            <person name="Andrzejewski T.M."/>
            <person name="Davidsen T.M."/>
            <person name="Wayne K.J."/>
            <person name="Tettelin H."/>
            <person name="Glass J.I."/>
            <person name="Rusch D."/>
            <person name="Podicherti R."/>
            <person name="Tsui H.-C.T."/>
            <person name="Winkler M.E."/>
        </authorList>
    </citation>
    <scope>NUCLEOTIDE SEQUENCE</scope>
</reference>
<accession>A0A382WGC1</accession>
<feature type="non-terminal residue" evidence="1">
    <location>
        <position position="33"/>
    </location>
</feature>
<proteinExistence type="predicted"/>
<sequence length="33" mass="3567">MTESFWFRLVDGALVSLEETVELADAGGMAHLA</sequence>
<dbReference type="AlphaFoldDB" id="A0A382WGC1"/>
<gene>
    <name evidence="1" type="ORF">METZ01_LOCUS410508</name>
</gene>
<dbReference type="EMBL" id="UINC01159524">
    <property type="protein sequence ID" value="SVD57654.1"/>
    <property type="molecule type" value="Genomic_DNA"/>
</dbReference>
<evidence type="ECO:0000313" key="1">
    <source>
        <dbReference type="EMBL" id="SVD57654.1"/>
    </source>
</evidence>
<organism evidence="1">
    <name type="scientific">marine metagenome</name>
    <dbReference type="NCBI Taxonomy" id="408172"/>
    <lineage>
        <taxon>unclassified sequences</taxon>
        <taxon>metagenomes</taxon>
        <taxon>ecological metagenomes</taxon>
    </lineage>
</organism>
<protein>
    <submittedName>
        <fullName evidence="1">Uncharacterized protein</fullName>
    </submittedName>
</protein>
<name>A0A382WGC1_9ZZZZ</name>